<organism evidence="1">
    <name type="scientific">marine sediment metagenome</name>
    <dbReference type="NCBI Taxonomy" id="412755"/>
    <lineage>
        <taxon>unclassified sequences</taxon>
        <taxon>metagenomes</taxon>
        <taxon>ecological metagenomes</taxon>
    </lineage>
</organism>
<accession>X0UQ14</accession>
<evidence type="ECO:0000313" key="1">
    <source>
        <dbReference type="EMBL" id="GAG07904.1"/>
    </source>
</evidence>
<dbReference type="EMBL" id="BARS01028388">
    <property type="protein sequence ID" value="GAG07904.1"/>
    <property type="molecule type" value="Genomic_DNA"/>
</dbReference>
<name>X0UQ14_9ZZZZ</name>
<gene>
    <name evidence="1" type="ORF">S01H1_44504</name>
</gene>
<protein>
    <submittedName>
        <fullName evidence="1">Uncharacterized protein</fullName>
    </submittedName>
</protein>
<reference evidence="1" key="1">
    <citation type="journal article" date="2014" name="Front. Microbiol.">
        <title>High frequency of phylogenetically diverse reductive dehalogenase-homologous genes in deep subseafloor sedimentary metagenomes.</title>
        <authorList>
            <person name="Kawai M."/>
            <person name="Futagami T."/>
            <person name="Toyoda A."/>
            <person name="Takaki Y."/>
            <person name="Nishi S."/>
            <person name="Hori S."/>
            <person name="Arai W."/>
            <person name="Tsubouchi T."/>
            <person name="Morono Y."/>
            <person name="Uchiyama I."/>
            <person name="Ito T."/>
            <person name="Fujiyama A."/>
            <person name="Inagaki F."/>
            <person name="Takami H."/>
        </authorList>
    </citation>
    <scope>NUCLEOTIDE SEQUENCE</scope>
    <source>
        <strain evidence="1">Expedition CK06-06</strain>
    </source>
</reference>
<comment type="caution">
    <text evidence="1">The sequence shown here is derived from an EMBL/GenBank/DDBJ whole genome shotgun (WGS) entry which is preliminary data.</text>
</comment>
<sequence length="107" mass="12588">MKTNKLGEIKEIEHVIREEIDKCRNLGEHARGGSGHLSYRSMSKFKLGKLKKTKHQEGIAFEVICTYDVYTETEFMHSPDMDELYTEHYKDMFIIDSAFRILEINEN</sequence>
<dbReference type="AlphaFoldDB" id="X0UQ14"/>
<proteinExistence type="predicted"/>